<evidence type="ECO:0000313" key="1">
    <source>
        <dbReference type="EMBL" id="RSE18145.1"/>
    </source>
</evidence>
<dbReference type="RefSeq" id="WP_125274939.1">
    <property type="nucleotide sequence ID" value="NZ_CP140708.1"/>
</dbReference>
<proteinExistence type="predicted"/>
<evidence type="ECO:0000313" key="2">
    <source>
        <dbReference type="Proteomes" id="UP000277537"/>
    </source>
</evidence>
<sequence length="233" mass="24995">MGWFSDACSAVSSAFSSVCSAVSSACSSVLSGISNVLNSSSGSFITALALALPISGALAKAITAIDVISKILGMLEPNETTEEIGDRAIQAQDHGISPENYATYKEYLAAIKSFELDPKKSAETSDLDKMAAGIGVQYWGFEEKFGVGTGDLLSKTVESPDYFTGDRLASFLDKVENISDVVQFFDGKLSSNERNAVEDKLIEAEKSINPDKSTANILKELNDNTQFRNYTHE</sequence>
<protein>
    <submittedName>
        <fullName evidence="1">Uncharacterized protein</fullName>
    </submittedName>
</protein>
<comment type="caution">
    <text evidence="1">The sequence shown here is derived from an EMBL/GenBank/DDBJ whole genome shotgun (WGS) entry which is preliminary data.</text>
</comment>
<reference evidence="1 2" key="1">
    <citation type="submission" date="2018-10" db="EMBL/GenBank/DDBJ databases">
        <title>Transmission dynamics of multidrug resistant bacteria on intensive care unit surfaces.</title>
        <authorList>
            <person name="D'Souza A.W."/>
            <person name="Potter R.F."/>
            <person name="Wallace M."/>
            <person name="Shupe A."/>
            <person name="Patel S."/>
            <person name="Sun S."/>
            <person name="Gul D."/>
            <person name="Kwon J.H."/>
            <person name="Andleeb S."/>
            <person name="Burnham C.-A.D."/>
            <person name="Dantas G."/>
        </authorList>
    </citation>
    <scope>NUCLEOTIDE SEQUENCE [LARGE SCALE GENOMIC DNA]</scope>
    <source>
        <strain evidence="1 2">AJ_385</strain>
    </source>
</reference>
<dbReference type="Proteomes" id="UP000277537">
    <property type="component" value="Unassembled WGS sequence"/>
</dbReference>
<gene>
    <name evidence="1" type="ORF">EGT73_16625</name>
</gene>
<accession>A0A427UKE3</accession>
<dbReference type="EMBL" id="RHXE01000064">
    <property type="protein sequence ID" value="RSE18145.1"/>
    <property type="molecule type" value="Genomic_DNA"/>
</dbReference>
<name>A0A427UKE3_ACIJO</name>
<dbReference type="AlphaFoldDB" id="A0A427UKE3"/>
<organism evidence="1 2">
    <name type="scientific">Acinetobacter johnsonii</name>
    <dbReference type="NCBI Taxonomy" id="40214"/>
    <lineage>
        <taxon>Bacteria</taxon>
        <taxon>Pseudomonadati</taxon>
        <taxon>Pseudomonadota</taxon>
        <taxon>Gammaproteobacteria</taxon>
        <taxon>Moraxellales</taxon>
        <taxon>Moraxellaceae</taxon>
        <taxon>Acinetobacter</taxon>
    </lineage>
</organism>